<keyword evidence="2" id="KW-1185">Reference proteome</keyword>
<gene>
    <name evidence="1" type="ORF">ACFPN5_25175</name>
</gene>
<dbReference type="EMBL" id="JBHSMU010000019">
    <property type="protein sequence ID" value="MFC5463112.1"/>
    <property type="molecule type" value="Genomic_DNA"/>
</dbReference>
<comment type="caution">
    <text evidence="1">The sequence shown here is derived from an EMBL/GenBank/DDBJ whole genome shotgun (WGS) entry which is preliminary data.</text>
</comment>
<accession>A0ABW0LDR7</accession>
<dbReference type="RefSeq" id="WP_379786592.1">
    <property type="nucleotide sequence ID" value="NZ_JBHSMU010000019.1"/>
</dbReference>
<protein>
    <submittedName>
        <fullName evidence="1">Uncharacterized protein</fullName>
    </submittedName>
</protein>
<sequence>MAKSLGYKLYVDIDEPRKLILKMRSGMLRLLTPASSSYET</sequence>
<evidence type="ECO:0000313" key="1">
    <source>
        <dbReference type="EMBL" id="MFC5463112.1"/>
    </source>
</evidence>
<reference evidence="2" key="1">
    <citation type="journal article" date="2019" name="Int. J. Syst. Evol. Microbiol.">
        <title>The Global Catalogue of Microorganisms (GCM) 10K type strain sequencing project: providing services to taxonomists for standard genome sequencing and annotation.</title>
        <authorList>
            <consortium name="The Broad Institute Genomics Platform"/>
            <consortium name="The Broad Institute Genome Sequencing Center for Infectious Disease"/>
            <person name="Wu L."/>
            <person name="Ma J."/>
        </authorList>
    </citation>
    <scope>NUCLEOTIDE SEQUENCE [LARGE SCALE GENOMIC DNA]</scope>
    <source>
        <strain evidence="2">KACC 12649</strain>
    </source>
</reference>
<name>A0ABW0LDR7_9BURK</name>
<organism evidence="1 2">
    <name type="scientific">Massilia niabensis</name>
    <dbReference type="NCBI Taxonomy" id="544910"/>
    <lineage>
        <taxon>Bacteria</taxon>
        <taxon>Pseudomonadati</taxon>
        <taxon>Pseudomonadota</taxon>
        <taxon>Betaproteobacteria</taxon>
        <taxon>Burkholderiales</taxon>
        <taxon>Oxalobacteraceae</taxon>
        <taxon>Telluria group</taxon>
        <taxon>Massilia</taxon>
    </lineage>
</organism>
<evidence type="ECO:0000313" key="2">
    <source>
        <dbReference type="Proteomes" id="UP001596050"/>
    </source>
</evidence>
<dbReference type="Proteomes" id="UP001596050">
    <property type="component" value="Unassembled WGS sequence"/>
</dbReference>
<proteinExistence type="predicted"/>